<protein>
    <submittedName>
        <fullName evidence="6">Transcriptional regulator</fullName>
    </submittedName>
</protein>
<keyword evidence="7" id="KW-1185">Reference proteome</keyword>
<dbReference type="Proteomes" id="UP000215223">
    <property type="component" value="Unassembled WGS sequence"/>
</dbReference>
<evidence type="ECO:0000256" key="3">
    <source>
        <dbReference type="ARBA" id="ARBA00023015"/>
    </source>
</evidence>
<dbReference type="SUPFAM" id="SSF55781">
    <property type="entry name" value="GAF domain-like"/>
    <property type="match status" value="1"/>
</dbReference>
<keyword evidence="4" id="KW-0804">Transcription</keyword>
<dbReference type="InterPro" id="IPR029016">
    <property type="entry name" value="GAF-like_dom_sf"/>
</dbReference>
<evidence type="ECO:0000313" key="7">
    <source>
        <dbReference type="Proteomes" id="UP000215223"/>
    </source>
</evidence>
<dbReference type="GO" id="GO:0016301">
    <property type="term" value="F:kinase activity"/>
    <property type="evidence" value="ECO:0007669"/>
    <property type="project" value="UniProtKB-KW"/>
</dbReference>
<keyword evidence="3" id="KW-0805">Transcription regulation</keyword>
<dbReference type="RefSeq" id="WP_093935194.1">
    <property type="nucleotide sequence ID" value="NZ_NMQT01000066.1"/>
</dbReference>
<dbReference type="SUPFAM" id="SSF52172">
    <property type="entry name" value="CheY-like"/>
    <property type="match status" value="1"/>
</dbReference>
<dbReference type="PROSITE" id="PS50921">
    <property type="entry name" value="ANTAR"/>
    <property type="match status" value="1"/>
</dbReference>
<dbReference type="PIRSF" id="PIRSF036625">
    <property type="entry name" value="GAF_ANTAR"/>
    <property type="match status" value="1"/>
</dbReference>
<dbReference type="InterPro" id="IPR003018">
    <property type="entry name" value="GAF"/>
</dbReference>
<evidence type="ECO:0000259" key="5">
    <source>
        <dbReference type="PROSITE" id="PS50921"/>
    </source>
</evidence>
<name>A0A229S766_9PSEU</name>
<gene>
    <name evidence="6" type="ORF">CFP71_18905</name>
</gene>
<dbReference type="EMBL" id="NMQT01000066">
    <property type="protein sequence ID" value="OXM54792.1"/>
    <property type="molecule type" value="Genomic_DNA"/>
</dbReference>
<dbReference type="InterPro" id="IPR011006">
    <property type="entry name" value="CheY-like_superfamily"/>
</dbReference>
<proteinExistence type="predicted"/>
<dbReference type="Pfam" id="PF01590">
    <property type="entry name" value="GAF"/>
    <property type="match status" value="1"/>
</dbReference>
<dbReference type="Gene3D" id="3.30.450.40">
    <property type="match status" value="1"/>
</dbReference>
<evidence type="ECO:0000256" key="4">
    <source>
        <dbReference type="ARBA" id="ARBA00023163"/>
    </source>
</evidence>
<dbReference type="SMART" id="SM00065">
    <property type="entry name" value="GAF"/>
    <property type="match status" value="1"/>
</dbReference>
<keyword evidence="2" id="KW-0418">Kinase</keyword>
<keyword evidence="1" id="KW-0808">Transferase</keyword>
<dbReference type="Gene3D" id="1.10.10.10">
    <property type="entry name" value="Winged helix-like DNA-binding domain superfamily/Winged helix DNA-binding domain"/>
    <property type="match status" value="1"/>
</dbReference>
<dbReference type="OrthoDB" id="3683444at2"/>
<sequence>MDNRDERLAATFVELADTLVSDFDLVELLDTLAIRCTELLGVSAAALLLAPPGIELRQVAASDSGYALSDLLAMAQHDGPAWQSHHEVRVIGPIDLDGARTQWPDFTEAAERVGYREMCAVPMRLRDQVLGALLLLNIHPAKLSATDVQLAQALADAATIGILHERVLRQQIDLVTQLHTALQSRILIEQAKGILAARTDTSVDQAFELMRGHARRHLRRTSDIARHVIDTRGTLPAPENS</sequence>
<evidence type="ECO:0000256" key="1">
    <source>
        <dbReference type="ARBA" id="ARBA00022679"/>
    </source>
</evidence>
<comment type="caution">
    <text evidence="6">The sequence shown here is derived from an EMBL/GenBank/DDBJ whole genome shotgun (WGS) entry which is preliminary data.</text>
</comment>
<dbReference type="InterPro" id="IPR012074">
    <property type="entry name" value="GAF_ANTAR"/>
</dbReference>
<accession>A0A229S766</accession>
<evidence type="ECO:0000256" key="2">
    <source>
        <dbReference type="ARBA" id="ARBA00022777"/>
    </source>
</evidence>
<dbReference type="Pfam" id="PF03861">
    <property type="entry name" value="ANTAR"/>
    <property type="match status" value="1"/>
</dbReference>
<dbReference type="InterPro" id="IPR036388">
    <property type="entry name" value="WH-like_DNA-bd_sf"/>
</dbReference>
<dbReference type="AlphaFoldDB" id="A0A229S766"/>
<dbReference type="SMART" id="SM01012">
    <property type="entry name" value="ANTAR"/>
    <property type="match status" value="1"/>
</dbReference>
<feature type="domain" description="ANTAR" evidence="5">
    <location>
        <begin position="168"/>
        <end position="229"/>
    </location>
</feature>
<reference evidence="6 7" key="1">
    <citation type="submission" date="2017-07" db="EMBL/GenBank/DDBJ databases">
        <title>Amycolatopsis thailandensis Genome sequencing and assembly.</title>
        <authorList>
            <person name="Kaur N."/>
            <person name="Mayilraj S."/>
        </authorList>
    </citation>
    <scope>NUCLEOTIDE SEQUENCE [LARGE SCALE GENOMIC DNA]</scope>
    <source>
        <strain evidence="6 7">JCM 16380</strain>
    </source>
</reference>
<evidence type="ECO:0000313" key="6">
    <source>
        <dbReference type="EMBL" id="OXM54792.1"/>
    </source>
</evidence>
<organism evidence="6 7">
    <name type="scientific">Amycolatopsis thailandensis</name>
    <dbReference type="NCBI Taxonomy" id="589330"/>
    <lineage>
        <taxon>Bacteria</taxon>
        <taxon>Bacillati</taxon>
        <taxon>Actinomycetota</taxon>
        <taxon>Actinomycetes</taxon>
        <taxon>Pseudonocardiales</taxon>
        <taxon>Pseudonocardiaceae</taxon>
        <taxon>Amycolatopsis</taxon>
    </lineage>
</organism>
<dbReference type="GO" id="GO:0003723">
    <property type="term" value="F:RNA binding"/>
    <property type="evidence" value="ECO:0007669"/>
    <property type="project" value="InterPro"/>
</dbReference>
<dbReference type="InterPro" id="IPR005561">
    <property type="entry name" value="ANTAR"/>
</dbReference>